<feature type="transmembrane region" description="Helical" evidence="9">
    <location>
        <begin position="525"/>
        <end position="548"/>
    </location>
</feature>
<dbReference type="InterPro" id="IPR013525">
    <property type="entry name" value="ABC2_TM"/>
</dbReference>
<feature type="transmembrane region" description="Helical" evidence="9">
    <location>
        <begin position="497"/>
        <end position="519"/>
    </location>
</feature>
<dbReference type="FunFam" id="3.40.50.300:FF:001533">
    <property type="entry name" value="ABC transporter G family member 11"/>
    <property type="match status" value="1"/>
</dbReference>
<keyword evidence="6" id="KW-0067">ATP-binding</keyword>
<sequence>MTASFRSSEPVRSRPETQAVFEVERRNPIQASNTGARSNLFMEGGCVSLTWDDLWVTVAGGRSILRGLTGYARPGELLAIMGPSGCGKSTLLDTLAGRLGPNTRQAGDILINGRKQALAYGTSAYVTQDDALITTLTVRESVYYSAQLQLPDTMTRSEKKERAEMTIREMGLQDAMDIRIGGWGAKGLSGGQKRRVSICIGILTKPKLLFLDEPTSGLDSAASYYVMSRIASLNQKDETGRTIVASIHQPSFEVFQLFTNLYLLSAGKTVYFGPLSAANEFFALNGFPCPNLQNPSDHFLKTINKDFDKDIELGYANGIPTEEVIDILVKSYKSSDVYQMVQYEIAQICKQGGEALEKNKGQAKFFTQCHVLTRRSFTNMSRDLGYYWMRLCIYVALSAVLGTVFSHIGMGDGSIQARGSLLMFVASFLTFMAIGGFPSFVEEMKIFERERLNGHYGVTAFVIANTLSALPFLAMVALIPGAITYFLPGLHKGYQHFLFFVTILFACMMLVESLMMIVASLVPNFLMGIIVGAGIQGLMILVGGFFRLPTDLPKPVFKYPLYHIAFHKYAFQGLFKNEFEGTTFPNAQGGTISGEEILNQTWHLEMGYSKWVDLAILFGMVVLYRLLFSVIVKTTEKVKPMVVKFRSAAHKERVQAMVNPSAAPPDEEKRQCQ</sequence>
<evidence type="ECO:0000256" key="5">
    <source>
        <dbReference type="ARBA" id="ARBA00022741"/>
    </source>
</evidence>
<dbReference type="InterPro" id="IPR027417">
    <property type="entry name" value="P-loop_NTPase"/>
</dbReference>
<dbReference type="Pfam" id="PF19055">
    <property type="entry name" value="ABC2_membrane_7"/>
    <property type="match status" value="1"/>
</dbReference>
<dbReference type="AlphaFoldDB" id="A0A6A2XC38"/>
<feature type="domain" description="ABC transporter" evidence="10">
    <location>
        <begin position="49"/>
        <end position="291"/>
    </location>
</feature>
<accession>A0A6A2XC38</accession>
<evidence type="ECO:0000313" key="12">
    <source>
        <dbReference type="Proteomes" id="UP000436088"/>
    </source>
</evidence>
<dbReference type="InterPro" id="IPR043926">
    <property type="entry name" value="ABCG_dom"/>
</dbReference>
<dbReference type="Gene3D" id="3.40.50.300">
    <property type="entry name" value="P-loop containing nucleotide triphosphate hydrolases"/>
    <property type="match status" value="1"/>
</dbReference>
<reference evidence="11" key="1">
    <citation type="submission" date="2019-09" db="EMBL/GenBank/DDBJ databases">
        <title>Draft genome information of white flower Hibiscus syriacus.</title>
        <authorList>
            <person name="Kim Y.-M."/>
        </authorList>
    </citation>
    <scope>NUCLEOTIDE SEQUENCE [LARGE SCALE GENOMIC DNA]</scope>
    <source>
        <strain evidence="11">YM2019G1</strain>
    </source>
</reference>
<gene>
    <name evidence="11" type="ORF">F3Y22_tig00111834pilonHSYRG00121</name>
</gene>
<evidence type="ECO:0000256" key="2">
    <source>
        <dbReference type="ARBA" id="ARBA00005814"/>
    </source>
</evidence>
<keyword evidence="7 9" id="KW-1133">Transmembrane helix</keyword>
<keyword evidence="8 9" id="KW-0472">Membrane</keyword>
<dbReference type="GO" id="GO:0016020">
    <property type="term" value="C:membrane"/>
    <property type="evidence" value="ECO:0007669"/>
    <property type="project" value="UniProtKB-SubCell"/>
</dbReference>
<dbReference type="PANTHER" id="PTHR48042">
    <property type="entry name" value="ABC TRANSPORTER G FAMILY MEMBER 11"/>
    <property type="match status" value="1"/>
</dbReference>
<evidence type="ECO:0000259" key="10">
    <source>
        <dbReference type="PROSITE" id="PS50893"/>
    </source>
</evidence>
<dbReference type="SUPFAM" id="SSF52540">
    <property type="entry name" value="P-loop containing nucleoside triphosphate hydrolases"/>
    <property type="match status" value="1"/>
</dbReference>
<feature type="transmembrane region" description="Helical" evidence="9">
    <location>
        <begin position="611"/>
        <end position="632"/>
    </location>
</feature>
<dbReference type="GO" id="GO:0140359">
    <property type="term" value="F:ABC-type transporter activity"/>
    <property type="evidence" value="ECO:0007669"/>
    <property type="project" value="InterPro"/>
</dbReference>
<keyword evidence="5" id="KW-0547">Nucleotide-binding</keyword>
<evidence type="ECO:0000256" key="8">
    <source>
        <dbReference type="ARBA" id="ARBA00023136"/>
    </source>
</evidence>
<dbReference type="GO" id="GO:0005524">
    <property type="term" value="F:ATP binding"/>
    <property type="evidence" value="ECO:0007669"/>
    <property type="project" value="UniProtKB-KW"/>
</dbReference>
<evidence type="ECO:0000256" key="7">
    <source>
        <dbReference type="ARBA" id="ARBA00022989"/>
    </source>
</evidence>
<dbReference type="InterPro" id="IPR003593">
    <property type="entry name" value="AAA+_ATPase"/>
</dbReference>
<dbReference type="Pfam" id="PF01061">
    <property type="entry name" value="ABC2_membrane"/>
    <property type="match status" value="1"/>
</dbReference>
<evidence type="ECO:0000256" key="6">
    <source>
        <dbReference type="ARBA" id="ARBA00022840"/>
    </source>
</evidence>
<feature type="transmembrane region" description="Helical" evidence="9">
    <location>
        <begin position="461"/>
        <end position="485"/>
    </location>
</feature>
<dbReference type="Pfam" id="PF00005">
    <property type="entry name" value="ABC_tran"/>
    <property type="match status" value="1"/>
</dbReference>
<dbReference type="OrthoDB" id="66620at2759"/>
<feature type="transmembrane region" description="Helical" evidence="9">
    <location>
        <begin position="421"/>
        <end position="441"/>
    </location>
</feature>
<keyword evidence="3" id="KW-0813">Transport</keyword>
<dbReference type="Proteomes" id="UP000436088">
    <property type="component" value="Unassembled WGS sequence"/>
</dbReference>
<comment type="subcellular location">
    <subcellularLocation>
        <location evidence="1">Membrane</location>
        <topology evidence="1">Multi-pass membrane protein</topology>
    </subcellularLocation>
</comment>
<feature type="transmembrane region" description="Helical" evidence="9">
    <location>
        <begin position="387"/>
        <end position="409"/>
    </location>
</feature>
<evidence type="ECO:0000256" key="1">
    <source>
        <dbReference type="ARBA" id="ARBA00004141"/>
    </source>
</evidence>
<dbReference type="InterPro" id="IPR003439">
    <property type="entry name" value="ABC_transporter-like_ATP-bd"/>
</dbReference>
<keyword evidence="4 9" id="KW-0812">Transmembrane</keyword>
<dbReference type="GO" id="GO:0016887">
    <property type="term" value="F:ATP hydrolysis activity"/>
    <property type="evidence" value="ECO:0007669"/>
    <property type="project" value="InterPro"/>
</dbReference>
<comment type="caution">
    <text evidence="11">The sequence shown here is derived from an EMBL/GenBank/DDBJ whole genome shotgun (WGS) entry which is preliminary data.</text>
</comment>
<evidence type="ECO:0000256" key="3">
    <source>
        <dbReference type="ARBA" id="ARBA00022448"/>
    </source>
</evidence>
<protein>
    <submittedName>
        <fullName evidence="11">ABC transporter G family member 11</fullName>
    </submittedName>
</protein>
<dbReference type="InterPro" id="IPR017871">
    <property type="entry name" value="ABC_transporter-like_CS"/>
</dbReference>
<proteinExistence type="inferred from homology"/>
<dbReference type="InterPro" id="IPR052215">
    <property type="entry name" value="Plant_ABCG"/>
</dbReference>
<name>A0A6A2XC38_HIBSY</name>
<evidence type="ECO:0000313" key="11">
    <source>
        <dbReference type="EMBL" id="KAE8672778.1"/>
    </source>
</evidence>
<dbReference type="EMBL" id="VEPZ02001441">
    <property type="protein sequence ID" value="KAE8672778.1"/>
    <property type="molecule type" value="Genomic_DNA"/>
</dbReference>
<evidence type="ECO:0000256" key="9">
    <source>
        <dbReference type="SAM" id="Phobius"/>
    </source>
</evidence>
<dbReference type="PROSITE" id="PS50893">
    <property type="entry name" value="ABC_TRANSPORTER_2"/>
    <property type="match status" value="1"/>
</dbReference>
<dbReference type="SMART" id="SM00382">
    <property type="entry name" value="AAA"/>
    <property type="match status" value="1"/>
</dbReference>
<evidence type="ECO:0000256" key="4">
    <source>
        <dbReference type="ARBA" id="ARBA00022692"/>
    </source>
</evidence>
<comment type="similarity">
    <text evidence="2">Belongs to the ABC transporter superfamily. ABCG family. Eye pigment precursor importer (TC 3.A.1.204) subfamily.</text>
</comment>
<organism evidence="11 12">
    <name type="scientific">Hibiscus syriacus</name>
    <name type="common">Rose of Sharon</name>
    <dbReference type="NCBI Taxonomy" id="106335"/>
    <lineage>
        <taxon>Eukaryota</taxon>
        <taxon>Viridiplantae</taxon>
        <taxon>Streptophyta</taxon>
        <taxon>Embryophyta</taxon>
        <taxon>Tracheophyta</taxon>
        <taxon>Spermatophyta</taxon>
        <taxon>Magnoliopsida</taxon>
        <taxon>eudicotyledons</taxon>
        <taxon>Gunneridae</taxon>
        <taxon>Pentapetalae</taxon>
        <taxon>rosids</taxon>
        <taxon>malvids</taxon>
        <taxon>Malvales</taxon>
        <taxon>Malvaceae</taxon>
        <taxon>Malvoideae</taxon>
        <taxon>Hibiscus</taxon>
    </lineage>
</organism>
<keyword evidence="12" id="KW-1185">Reference proteome</keyword>
<dbReference type="PROSITE" id="PS00211">
    <property type="entry name" value="ABC_TRANSPORTER_1"/>
    <property type="match status" value="1"/>
</dbReference>
<dbReference type="PANTHER" id="PTHR48042:SF1">
    <property type="entry name" value="ABC TRANSPORTER G FAMILY MEMBER 11-LIKE"/>
    <property type="match status" value="1"/>
</dbReference>